<protein>
    <submittedName>
        <fullName evidence="1">Uncharacterized protein</fullName>
    </submittedName>
</protein>
<accession>A0A7W8M6H3</accession>
<dbReference type="Proteomes" id="UP000543642">
    <property type="component" value="Unassembled WGS sequence"/>
</dbReference>
<keyword evidence="2" id="KW-1185">Reference proteome</keyword>
<dbReference type="AlphaFoldDB" id="A0A7W8M6H3"/>
<organism evidence="1 2">
    <name type="scientific">Catenibacillus scindens</name>
    <dbReference type="NCBI Taxonomy" id="673271"/>
    <lineage>
        <taxon>Bacteria</taxon>
        <taxon>Bacillati</taxon>
        <taxon>Bacillota</taxon>
        <taxon>Clostridia</taxon>
        <taxon>Lachnospirales</taxon>
        <taxon>Lachnospiraceae</taxon>
        <taxon>Catenibacillus</taxon>
    </lineage>
</organism>
<name>A0A7W8M6H3_9FIRM</name>
<reference evidence="1 2" key="1">
    <citation type="submission" date="2020-08" db="EMBL/GenBank/DDBJ databases">
        <title>Genomic Encyclopedia of Type Strains, Phase IV (KMG-IV): sequencing the most valuable type-strain genomes for metagenomic binning, comparative biology and taxonomic classification.</title>
        <authorList>
            <person name="Goeker M."/>
        </authorList>
    </citation>
    <scope>NUCLEOTIDE SEQUENCE [LARGE SCALE GENOMIC DNA]</scope>
    <source>
        <strain evidence="1 2">DSM 106146</strain>
    </source>
</reference>
<sequence length="424" mass="48812">MAQVSVWAGNLQVLKYYYCFPEVKQNYLGFCKKGNSGSGLGLDFGRALHSGLTEVFKNFGEEIVSKGKHIEKVCLLKEGIGRDNISDFITNLIKPYLLKYTEEFAKSYLSSTYCKIFKVDKVSFDYDRGVWLPKEYYLPAFNNDYVLLTPANLLVRDEIWINRTDMLNNFERFSIAIPDEVLRMQVNEYFIQVLGEDKPTKKNRENAATETIRRFPVLIDHYIRNQEDREKEALARSLSDVHGVKQVFIEQLLDLIDQLVSDTDFYSVKAKTSYEEAMERVLYLKHVIENCDGYRYFYDGDKPIHRESDLHIMYRLACCNTISDTNAEVNNGRGPVDFKLSQGSKDATLVEFKMARTLKRNLEKQVDVYKNANGNPPAIKAIVFFTDEEMEKVYKILNDLGLTGKPGIVVIDARKNNKIQASKA</sequence>
<comment type="caution">
    <text evidence="1">The sequence shown here is derived from an EMBL/GenBank/DDBJ whole genome shotgun (WGS) entry which is preliminary data.</text>
</comment>
<evidence type="ECO:0000313" key="2">
    <source>
        <dbReference type="Proteomes" id="UP000543642"/>
    </source>
</evidence>
<dbReference type="RefSeq" id="WP_183776706.1">
    <property type="nucleotide sequence ID" value="NZ_JACHFW010000028.1"/>
</dbReference>
<evidence type="ECO:0000313" key="1">
    <source>
        <dbReference type="EMBL" id="MBB5266333.1"/>
    </source>
</evidence>
<dbReference type="EMBL" id="JACHFW010000028">
    <property type="protein sequence ID" value="MBB5266333.1"/>
    <property type="molecule type" value="Genomic_DNA"/>
</dbReference>
<gene>
    <name evidence="1" type="ORF">HNP82_003490</name>
</gene>
<proteinExistence type="predicted"/>